<evidence type="ECO:0000313" key="2">
    <source>
        <dbReference type="EMBL" id="UYV70842.1"/>
    </source>
</evidence>
<feature type="transmembrane region" description="Helical" evidence="1">
    <location>
        <begin position="87"/>
        <end position="108"/>
    </location>
</feature>
<evidence type="ECO:0000313" key="3">
    <source>
        <dbReference type="Proteomes" id="UP001235939"/>
    </source>
</evidence>
<keyword evidence="1" id="KW-0812">Transmembrane</keyword>
<keyword evidence="1" id="KW-0472">Membrane</keyword>
<proteinExistence type="predicted"/>
<sequence length="152" mass="17303">MSRKSIAKKRAKMVEMFNSDPHWLKNVITGDETWVYGYDPETKSTYCRDISKEILKENSFVRSGHQADPISTTVSVRKVENVTISNLLFYAAALGSYGCVTSIAPVFLNIGGFSFTDSRHEICILWKDRVKLERLQSRFDIRSKGETLPAFL</sequence>
<protein>
    <submittedName>
        <fullName evidence="2">Uncharacterized protein</fullName>
    </submittedName>
</protein>
<reference evidence="2 3" key="1">
    <citation type="submission" date="2022-01" db="EMBL/GenBank/DDBJ databases">
        <title>A chromosomal length assembly of Cordylochernes scorpioides.</title>
        <authorList>
            <person name="Zeh D."/>
            <person name="Zeh J."/>
        </authorList>
    </citation>
    <scope>NUCLEOTIDE SEQUENCE [LARGE SCALE GENOMIC DNA]</scope>
    <source>
        <strain evidence="2">IN4F17</strain>
        <tissue evidence="2">Whole Body</tissue>
    </source>
</reference>
<evidence type="ECO:0000256" key="1">
    <source>
        <dbReference type="SAM" id="Phobius"/>
    </source>
</evidence>
<dbReference type="EMBL" id="CP092870">
    <property type="protein sequence ID" value="UYV70842.1"/>
    <property type="molecule type" value="Genomic_DNA"/>
</dbReference>
<accession>A0ABY6KPP3</accession>
<organism evidence="2 3">
    <name type="scientific">Cordylochernes scorpioides</name>
    <dbReference type="NCBI Taxonomy" id="51811"/>
    <lineage>
        <taxon>Eukaryota</taxon>
        <taxon>Metazoa</taxon>
        <taxon>Ecdysozoa</taxon>
        <taxon>Arthropoda</taxon>
        <taxon>Chelicerata</taxon>
        <taxon>Arachnida</taxon>
        <taxon>Pseudoscorpiones</taxon>
        <taxon>Cheliferoidea</taxon>
        <taxon>Chernetidae</taxon>
        <taxon>Cordylochernes</taxon>
    </lineage>
</organism>
<keyword evidence="3" id="KW-1185">Reference proteome</keyword>
<keyword evidence="1" id="KW-1133">Transmembrane helix</keyword>
<gene>
    <name evidence="2" type="ORF">LAZ67_8000817</name>
</gene>
<dbReference type="Proteomes" id="UP001235939">
    <property type="component" value="Chromosome 08"/>
</dbReference>
<name>A0ABY6KPP3_9ARAC</name>